<evidence type="ECO:0000313" key="2">
    <source>
        <dbReference type="EMBL" id="CAA9233045.1"/>
    </source>
</evidence>
<feature type="compositionally biased region" description="Basic residues" evidence="1">
    <location>
        <begin position="140"/>
        <end position="152"/>
    </location>
</feature>
<organism evidence="2">
    <name type="scientific">uncultured Acidimicrobiales bacterium</name>
    <dbReference type="NCBI Taxonomy" id="310071"/>
    <lineage>
        <taxon>Bacteria</taxon>
        <taxon>Bacillati</taxon>
        <taxon>Actinomycetota</taxon>
        <taxon>Acidimicrobiia</taxon>
        <taxon>Acidimicrobiales</taxon>
        <taxon>environmental samples</taxon>
    </lineage>
</organism>
<dbReference type="EMBL" id="CADCSY010000058">
    <property type="protein sequence ID" value="CAA9233045.1"/>
    <property type="molecule type" value="Genomic_DNA"/>
</dbReference>
<accession>A0A6J4HVM3</accession>
<gene>
    <name evidence="2" type="ORF">AVDCRST_MAG20-1327</name>
</gene>
<feature type="region of interest" description="Disordered" evidence="1">
    <location>
        <begin position="1"/>
        <end position="188"/>
    </location>
</feature>
<feature type="compositionally biased region" description="Basic residues" evidence="1">
    <location>
        <begin position="164"/>
        <end position="181"/>
    </location>
</feature>
<keyword evidence="2" id="KW-0378">Hydrolase</keyword>
<feature type="non-terminal residue" evidence="2">
    <location>
        <position position="227"/>
    </location>
</feature>
<feature type="non-terminal residue" evidence="2">
    <location>
        <position position="1"/>
    </location>
</feature>
<dbReference type="AlphaFoldDB" id="A0A6J4HVM3"/>
<sequence>ERAARRSAAHPPPPRQPAGCARPVARRVRPGPGPDDRTGAGRHAGSRACAAGPRRARGGPGGRRPRAPVRARGPGLGDPHPAGVPPAEPPGRGQLPRRWARRRRAPRADGAPGGGGGDRPRPGAGRGRGRARPPLDRHQWGVHRALRRHPRRQAVDPGGEPGRGRSHPPRPPRRAPGRGRLPRGAVGLRRHRAADLLLRAGGRHRLGCHRLDAAPAPGARARGARRL</sequence>
<dbReference type="GO" id="GO:0016787">
    <property type="term" value="F:hydrolase activity"/>
    <property type="evidence" value="ECO:0007669"/>
    <property type="project" value="UniProtKB-KW"/>
</dbReference>
<reference evidence="2" key="1">
    <citation type="submission" date="2020-02" db="EMBL/GenBank/DDBJ databases">
        <authorList>
            <person name="Meier V. D."/>
        </authorList>
    </citation>
    <scope>NUCLEOTIDE SEQUENCE</scope>
    <source>
        <strain evidence="2">AVDCRST_MAG20</strain>
    </source>
</reference>
<protein>
    <submittedName>
        <fullName evidence="2">Uncharacterized Nudix hydrolase NudL</fullName>
    </submittedName>
</protein>
<proteinExistence type="predicted"/>
<feature type="compositionally biased region" description="Low complexity" evidence="1">
    <location>
        <begin position="70"/>
        <end position="81"/>
    </location>
</feature>
<name>A0A6J4HVM3_9ACTN</name>
<evidence type="ECO:0000256" key="1">
    <source>
        <dbReference type="SAM" id="MobiDB-lite"/>
    </source>
</evidence>